<reference evidence="2 3" key="1">
    <citation type="journal article" date="2018" name="PLoS Genet.">
        <title>Population sequencing reveals clonal diversity and ancestral inbreeding in the grapevine cultivar Chardonnay.</title>
        <authorList>
            <person name="Roach M.J."/>
            <person name="Johnson D.L."/>
            <person name="Bohlmann J."/>
            <person name="van Vuuren H.J."/>
            <person name="Jones S.J."/>
            <person name="Pretorius I.S."/>
            <person name="Schmidt S.A."/>
            <person name="Borneman A.R."/>
        </authorList>
    </citation>
    <scope>NUCLEOTIDE SEQUENCE [LARGE SCALE GENOMIC DNA]</scope>
    <source>
        <strain evidence="3">cv. Chardonnay</strain>
        <tissue evidence="2">Leaf</tissue>
    </source>
</reference>
<dbReference type="EMBL" id="QGNW01002167">
    <property type="protein sequence ID" value="RVW24629.1"/>
    <property type="molecule type" value="Genomic_DNA"/>
</dbReference>
<organism evidence="2 3">
    <name type="scientific">Vitis vinifera</name>
    <name type="common">Grape</name>
    <dbReference type="NCBI Taxonomy" id="29760"/>
    <lineage>
        <taxon>Eukaryota</taxon>
        <taxon>Viridiplantae</taxon>
        <taxon>Streptophyta</taxon>
        <taxon>Embryophyta</taxon>
        <taxon>Tracheophyta</taxon>
        <taxon>Spermatophyta</taxon>
        <taxon>Magnoliopsida</taxon>
        <taxon>eudicotyledons</taxon>
        <taxon>Gunneridae</taxon>
        <taxon>Pentapetalae</taxon>
        <taxon>rosids</taxon>
        <taxon>Vitales</taxon>
        <taxon>Vitaceae</taxon>
        <taxon>Viteae</taxon>
        <taxon>Vitis</taxon>
    </lineage>
</organism>
<dbReference type="InterPro" id="IPR050905">
    <property type="entry name" value="Plant_NBS-LRR"/>
</dbReference>
<evidence type="ECO:0008006" key="4">
    <source>
        <dbReference type="Google" id="ProtNLM"/>
    </source>
</evidence>
<sequence length="142" mass="16105">MTDIVITVAAKVSEYLVAPIGHQLSYLFCYRSHMDELDKKIQELGRVRGDLQITIDAAIRSGDEIRPIVQDWLTRVDGITGQAEELMKDENKSCLNGWCPNLKSHYLLSREADEKAHVIVQIQKDHNFPNGVSYRAPPSNKQ</sequence>
<comment type="caution">
    <text evidence="2">The sequence shown here is derived from an EMBL/GenBank/DDBJ whole genome shotgun (WGS) entry which is preliminary data.</text>
</comment>
<dbReference type="PANTHER" id="PTHR33463:SF198">
    <property type="entry name" value="RPP4C3"/>
    <property type="match status" value="1"/>
</dbReference>
<dbReference type="Proteomes" id="UP000288805">
    <property type="component" value="Unassembled WGS sequence"/>
</dbReference>
<evidence type="ECO:0000313" key="2">
    <source>
        <dbReference type="EMBL" id="RVW24629.1"/>
    </source>
</evidence>
<dbReference type="OrthoDB" id="1436184at2759"/>
<proteinExistence type="predicted"/>
<gene>
    <name evidence="2" type="ORF">CK203_096084</name>
</gene>
<dbReference type="PANTHER" id="PTHR33463">
    <property type="entry name" value="NB-ARC DOMAIN-CONTAINING PROTEIN-RELATED"/>
    <property type="match status" value="1"/>
</dbReference>
<protein>
    <recommendedName>
        <fullName evidence="4">Disease resistance protein</fullName>
    </recommendedName>
</protein>
<evidence type="ECO:0000256" key="1">
    <source>
        <dbReference type="ARBA" id="ARBA00022821"/>
    </source>
</evidence>
<evidence type="ECO:0000313" key="3">
    <source>
        <dbReference type="Proteomes" id="UP000288805"/>
    </source>
</evidence>
<accession>A0A438CNA2</accession>
<keyword evidence="1" id="KW-0611">Plant defense</keyword>
<name>A0A438CNA2_VITVI</name>
<dbReference type="AlphaFoldDB" id="A0A438CNA2"/>